<sequence length="143" mass="15690">MSLSRFLATAILRSARPPTLVSCRNITRHKRSFSVTPRLAAIPSNLTAFQAAFQKTTIFRKLANHPEAISALQDLAKALDEAGVDLAGGKQPSTLQMMKLAAKSEFRATIKRVSEEMKKAGVDFGSKEVMDEIMGLKKDIDNK</sequence>
<dbReference type="EMBL" id="MU150231">
    <property type="protein sequence ID" value="KAF9468930.1"/>
    <property type="molecule type" value="Genomic_DNA"/>
</dbReference>
<dbReference type="Proteomes" id="UP000807353">
    <property type="component" value="Unassembled WGS sequence"/>
</dbReference>
<evidence type="ECO:0000313" key="2">
    <source>
        <dbReference type="Proteomes" id="UP000807353"/>
    </source>
</evidence>
<evidence type="ECO:0000313" key="1">
    <source>
        <dbReference type="EMBL" id="KAF9468930.1"/>
    </source>
</evidence>
<gene>
    <name evidence="1" type="ORF">BDZ94DRAFT_552645</name>
</gene>
<name>A0A9P5YHV9_9AGAR</name>
<reference evidence="1" key="1">
    <citation type="submission" date="2020-11" db="EMBL/GenBank/DDBJ databases">
        <authorList>
            <consortium name="DOE Joint Genome Institute"/>
            <person name="Ahrendt S."/>
            <person name="Riley R."/>
            <person name="Andreopoulos W."/>
            <person name="Labutti K."/>
            <person name="Pangilinan J."/>
            <person name="Ruiz-Duenas F.J."/>
            <person name="Barrasa J.M."/>
            <person name="Sanchez-Garcia M."/>
            <person name="Camarero S."/>
            <person name="Miyauchi S."/>
            <person name="Serrano A."/>
            <person name="Linde D."/>
            <person name="Babiker R."/>
            <person name="Drula E."/>
            <person name="Ayuso-Fernandez I."/>
            <person name="Pacheco R."/>
            <person name="Padilla G."/>
            <person name="Ferreira P."/>
            <person name="Barriuso J."/>
            <person name="Kellner H."/>
            <person name="Castanera R."/>
            <person name="Alfaro M."/>
            <person name="Ramirez L."/>
            <person name="Pisabarro A.G."/>
            <person name="Kuo A."/>
            <person name="Tritt A."/>
            <person name="Lipzen A."/>
            <person name="He G."/>
            <person name="Yan M."/>
            <person name="Ng V."/>
            <person name="Cullen D."/>
            <person name="Martin F."/>
            <person name="Rosso M.-N."/>
            <person name="Henrissat B."/>
            <person name="Hibbett D."/>
            <person name="Martinez A.T."/>
            <person name="Grigoriev I.V."/>
        </authorList>
    </citation>
    <scope>NUCLEOTIDE SEQUENCE</scope>
    <source>
        <strain evidence="1">CBS 247.69</strain>
    </source>
</reference>
<proteinExistence type="predicted"/>
<accession>A0A9P5YHV9</accession>
<protein>
    <submittedName>
        <fullName evidence="1">Uncharacterized protein</fullName>
    </submittedName>
</protein>
<keyword evidence="2" id="KW-1185">Reference proteome</keyword>
<dbReference type="AlphaFoldDB" id="A0A9P5YHV9"/>
<comment type="caution">
    <text evidence="1">The sequence shown here is derived from an EMBL/GenBank/DDBJ whole genome shotgun (WGS) entry which is preliminary data.</text>
</comment>
<dbReference type="OrthoDB" id="10008801at2759"/>
<organism evidence="1 2">
    <name type="scientific">Collybia nuda</name>
    <dbReference type="NCBI Taxonomy" id="64659"/>
    <lineage>
        <taxon>Eukaryota</taxon>
        <taxon>Fungi</taxon>
        <taxon>Dikarya</taxon>
        <taxon>Basidiomycota</taxon>
        <taxon>Agaricomycotina</taxon>
        <taxon>Agaricomycetes</taxon>
        <taxon>Agaricomycetidae</taxon>
        <taxon>Agaricales</taxon>
        <taxon>Tricholomatineae</taxon>
        <taxon>Clitocybaceae</taxon>
        <taxon>Collybia</taxon>
    </lineage>
</organism>